<evidence type="ECO:0000256" key="3">
    <source>
        <dbReference type="ARBA" id="ARBA00023163"/>
    </source>
</evidence>
<dbReference type="PROSITE" id="PS01124">
    <property type="entry name" value="HTH_ARAC_FAMILY_2"/>
    <property type="match status" value="1"/>
</dbReference>
<organism evidence="5 6">
    <name type="scientific">Saccharobesus litoralis</name>
    <dbReference type="NCBI Taxonomy" id="2172099"/>
    <lineage>
        <taxon>Bacteria</taxon>
        <taxon>Pseudomonadati</taxon>
        <taxon>Pseudomonadota</taxon>
        <taxon>Gammaproteobacteria</taxon>
        <taxon>Alteromonadales</taxon>
        <taxon>Alteromonadaceae</taxon>
        <taxon>Saccharobesus</taxon>
    </lineage>
</organism>
<dbReference type="Pfam" id="PF12833">
    <property type="entry name" value="HTH_18"/>
    <property type="match status" value="1"/>
</dbReference>
<name>A0A2S0VM28_9ALTE</name>
<evidence type="ECO:0000256" key="1">
    <source>
        <dbReference type="ARBA" id="ARBA00023015"/>
    </source>
</evidence>
<keyword evidence="1" id="KW-0805">Transcription regulation</keyword>
<dbReference type="OrthoDB" id="6592899at2"/>
<gene>
    <name evidence="5" type="ORF">C2869_01800</name>
</gene>
<dbReference type="AlphaFoldDB" id="A0A2S0VM28"/>
<dbReference type="GO" id="GO:0043565">
    <property type="term" value="F:sequence-specific DNA binding"/>
    <property type="evidence" value="ECO:0007669"/>
    <property type="project" value="InterPro"/>
</dbReference>
<dbReference type="GO" id="GO:0003700">
    <property type="term" value="F:DNA-binding transcription factor activity"/>
    <property type="evidence" value="ECO:0007669"/>
    <property type="project" value="InterPro"/>
</dbReference>
<dbReference type="Pfam" id="PF20240">
    <property type="entry name" value="DUF6597"/>
    <property type="match status" value="1"/>
</dbReference>
<dbReference type="KEGG" id="cate:C2869_01800"/>
<dbReference type="InterPro" id="IPR018060">
    <property type="entry name" value="HTH_AraC"/>
</dbReference>
<proteinExistence type="predicted"/>
<feature type="domain" description="HTH araC/xylS-type" evidence="4">
    <location>
        <begin position="187"/>
        <end position="287"/>
    </location>
</feature>
<accession>A0A2S0VM28</accession>
<dbReference type="SUPFAM" id="SSF46689">
    <property type="entry name" value="Homeodomain-like"/>
    <property type="match status" value="1"/>
</dbReference>
<keyword evidence="3" id="KW-0804">Transcription</keyword>
<evidence type="ECO:0000259" key="4">
    <source>
        <dbReference type="PROSITE" id="PS01124"/>
    </source>
</evidence>
<dbReference type="SMART" id="SM00342">
    <property type="entry name" value="HTH_ARAC"/>
    <property type="match status" value="1"/>
</dbReference>
<dbReference type="InterPro" id="IPR046532">
    <property type="entry name" value="DUF6597"/>
</dbReference>
<dbReference type="Proteomes" id="UP000244441">
    <property type="component" value="Chromosome"/>
</dbReference>
<dbReference type="Gene3D" id="1.10.10.60">
    <property type="entry name" value="Homeodomain-like"/>
    <property type="match status" value="1"/>
</dbReference>
<sequence>MAFKTNPLEVKGVLHKHTSDKHYTLRRYLPSDALSNLVEQYWFVNWSLLDGTQHAQENLPDPNSHLVFEYSSRVSGMRLMGPVSKKYQYIMQGSGYIVGVKFQSGALVDALGLNSLDWLDKVDKPDAKFGFNSQLVAQQIQGIHEINVLSEPSAKTKEQMTLCDQQVILLLEKLLLPLSKPVSRSRAQLIAMLSVIKSDQGIDSVVSLANHFGLSVRSVQRTFRHFLGISPKLLIRKYRLHQALTMLDQGLLDILDLVERLGYTDQSHLIKDFRDLVGQTPKSYQAYER</sequence>
<dbReference type="EMBL" id="CP026604">
    <property type="protein sequence ID" value="AWB65255.1"/>
    <property type="molecule type" value="Genomic_DNA"/>
</dbReference>
<dbReference type="InterPro" id="IPR050204">
    <property type="entry name" value="AraC_XylS_family_regulators"/>
</dbReference>
<dbReference type="RefSeq" id="WP_108601332.1">
    <property type="nucleotide sequence ID" value="NZ_CP026604.1"/>
</dbReference>
<dbReference type="InterPro" id="IPR009057">
    <property type="entry name" value="Homeodomain-like_sf"/>
</dbReference>
<dbReference type="PANTHER" id="PTHR46796">
    <property type="entry name" value="HTH-TYPE TRANSCRIPTIONAL ACTIVATOR RHAS-RELATED"/>
    <property type="match status" value="1"/>
</dbReference>
<evidence type="ECO:0000313" key="5">
    <source>
        <dbReference type="EMBL" id="AWB65255.1"/>
    </source>
</evidence>
<keyword evidence="6" id="KW-1185">Reference proteome</keyword>
<keyword evidence="2" id="KW-0238">DNA-binding</keyword>
<evidence type="ECO:0000313" key="6">
    <source>
        <dbReference type="Proteomes" id="UP000244441"/>
    </source>
</evidence>
<protein>
    <recommendedName>
        <fullName evidence="4">HTH araC/xylS-type domain-containing protein</fullName>
    </recommendedName>
</protein>
<evidence type="ECO:0000256" key="2">
    <source>
        <dbReference type="ARBA" id="ARBA00023125"/>
    </source>
</evidence>
<reference evidence="5 6" key="1">
    <citation type="submission" date="2018-01" db="EMBL/GenBank/DDBJ databases">
        <title>Genome sequence of a Cantenovulum-like bacteria.</title>
        <authorList>
            <person name="Tan W.R."/>
            <person name="Lau N.-S."/>
            <person name="Go F."/>
            <person name="Amirul A.-A.A."/>
        </authorList>
    </citation>
    <scope>NUCLEOTIDE SEQUENCE [LARGE SCALE GENOMIC DNA]</scope>
    <source>
        <strain evidence="5 6">CCB-QB4</strain>
    </source>
</reference>